<organism evidence="2 3">
    <name type="scientific">Setomelanomma holmii</name>
    <dbReference type="NCBI Taxonomy" id="210430"/>
    <lineage>
        <taxon>Eukaryota</taxon>
        <taxon>Fungi</taxon>
        <taxon>Dikarya</taxon>
        <taxon>Ascomycota</taxon>
        <taxon>Pezizomycotina</taxon>
        <taxon>Dothideomycetes</taxon>
        <taxon>Pleosporomycetidae</taxon>
        <taxon>Pleosporales</taxon>
        <taxon>Pleosporineae</taxon>
        <taxon>Phaeosphaeriaceae</taxon>
        <taxon>Setomelanomma</taxon>
    </lineage>
</organism>
<feature type="compositionally biased region" description="Polar residues" evidence="1">
    <location>
        <begin position="49"/>
        <end position="59"/>
    </location>
</feature>
<dbReference type="EMBL" id="ML978165">
    <property type="protein sequence ID" value="KAF2033690.1"/>
    <property type="molecule type" value="Genomic_DNA"/>
</dbReference>
<keyword evidence="3" id="KW-1185">Reference proteome</keyword>
<proteinExistence type="predicted"/>
<evidence type="ECO:0000313" key="3">
    <source>
        <dbReference type="Proteomes" id="UP000799777"/>
    </source>
</evidence>
<feature type="region of interest" description="Disordered" evidence="1">
    <location>
        <begin position="1"/>
        <end position="59"/>
    </location>
</feature>
<accession>A0A9P4LQX8</accession>
<evidence type="ECO:0000313" key="2">
    <source>
        <dbReference type="EMBL" id="KAF2033690.1"/>
    </source>
</evidence>
<comment type="caution">
    <text evidence="2">The sequence shown here is derived from an EMBL/GenBank/DDBJ whole genome shotgun (WGS) entry which is preliminary data.</text>
</comment>
<dbReference type="AlphaFoldDB" id="A0A9P4LQX8"/>
<evidence type="ECO:0000256" key="1">
    <source>
        <dbReference type="SAM" id="MobiDB-lite"/>
    </source>
</evidence>
<sequence length="59" mass="5951">MSAAIGSSSPPPPPPGGHGPGKGPGHNSPPQNPSTPRRKAKLVRGDGKSAQTAWWSDSL</sequence>
<protein>
    <submittedName>
        <fullName evidence="2">Uncharacterized protein</fullName>
    </submittedName>
</protein>
<reference evidence="2" key="1">
    <citation type="journal article" date="2020" name="Stud. Mycol.">
        <title>101 Dothideomycetes genomes: a test case for predicting lifestyles and emergence of pathogens.</title>
        <authorList>
            <person name="Haridas S."/>
            <person name="Albert R."/>
            <person name="Binder M."/>
            <person name="Bloem J."/>
            <person name="Labutti K."/>
            <person name="Salamov A."/>
            <person name="Andreopoulos B."/>
            <person name="Baker S."/>
            <person name="Barry K."/>
            <person name="Bills G."/>
            <person name="Bluhm B."/>
            <person name="Cannon C."/>
            <person name="Castanera R."/>
            <person name="Culley D."/>
            <person name="Daum C."/>
            <person name="Ezra D."/>
            <person name="Gonzalez J."/>
            <person name="Henrissat B."/>
            <person name="Kuo A."/>
            <person name="Liang C."/>
            <person name="Lipzen A."/>
            <person name="Lutzoni F."/>
            <person name="Magnuson J."/>
            <person name="Mondo S."/>
            <person name="Nolan M."/>
            <person name="Ohm R."/>
            <person name="Pangilinan J."/>
            <person name="Park H.-J."/>
            <person name="Ramirez L."/>
            <person name="Alfaro M."/>
            <person name="Sun H."/>
            <person name="Tritt A."/>
            <person name="Yoshinaga Y."/>
            <person name="Zwiers L.-H."/>
            <person name="Turgeon B."/>
            <person name="Goodwin S."/>
            <person name="Spatafora J."/>
            <person name="Crous P."/>
            <person name="Grigoriev I."/>
        </authorList>
    </citation>
    <scope>NUCLEOTIDE SEQUENCE</scope>
    <source>
        <strain evidence="2">CBS 110217</strain>
    </source>
</reference>
<name>A0A9P4LQX8_9PLEO</name>
<gene>
    <name evidence="2" type="ORF">EK21DRAFT_108820</name>
</gene>
<dbReference type="Proteomes" id="UP000799777">
    <property type="component" value="Unassembled WGS sequence"/>
</dbReference>